<gene>
    <name evidence="2" type="ORF">B1A_18054</name>
</gene>
<accession>T1A248</accession>
<dbReference type="InterPro" id="IPR013767">
    <property type="entry name" value="PAS_fold"/>
</dbReference>
<proteinExistence type="predicted"/>
<dbReference type="EMBL" id="AUZX01013304">
    <property type="protein sequence ID" value="EQD35940.1"/>
    <property type="molecule type" value="Genomic_DNA"/>
</dbReference>
<dbReference type="AlphaFoldDB" id="T1A248"/>
<comment type="caution">
    <text evidence="2">The sequence shown here is derived from an EMBL/GenBank/DDBJ whole genome shotgun (WGS) entry which is preliminary data.</text>
</comment>
<dbReference type="GO" id="GO:0016301">
    <property type="term" value="F:kinase activity"/>
    <property type="evidence" value="ECO:0007669"/>
    <property type="project" value="UniProtKB-KW"/>
</dbReference>
<dbReference type="NCBIfam" id="TIGR00229">
    <property type="entry name" value="sensory_box"/>
    <property type="match status" value="2"/>
</dbReference>
<dbReference type="InterPro" id="IPR035965">
    <property type="entry name" value="PAS-like_dom_sf"/>
</dbReference>
<keyword evidence="2" id="KW-0808">Transferase</keyword>
<name>T1A248_9ZZZZ</name>
<dbReference type="InterPro" id="IPR000014">
    <property type="entry name" value="PAS"/>
</dbReference>
<dbReference type="PROSITE" id="PS50112">
    <property type="entry name" value="PAS"/>
    <property type="match status" value="2"/>
</dbReference>
<dbReference type="SUPFAM" id="SSF55785">
    <property type="entry name" value="PYP-like sensor domain (PAS domain)"/>
    <property type="match status" value="2"/>
</dbReference>
<feature type="non-terminal residue" evidence="2">
    <location>
        <position position="160"/>
    </location>
</feature>
<evidence type="ECO:0000259" key="1">
    <source>
        <dbReference type="PROSITE" id="PS50112"/>
    </source>
</evidence>
<dbReference type="CDD" id="cd00130">
    <property type="entry name" value="PAS"/>
    <property type="match status" value="1"/>
</dbReference>
<dbReference type="Gene3D" id="3.30.450.20">
    <property type="entry name" value="PAS domain"/>
    <property type="match status" value="1"/>
</dbReference>
<feature type="domain" description="PAS" evidence="1">
    <location>
        <begin position="109"/>
        <end position="160"/>
    </location>
</feature>
<keyword evidence="2" id="KW-0418">Kinase</keyword>
<dbReference type="Pfam" id="PF00989">
    <property type="entry name" value="PAS"/>
    <property type="match status" value="1"/>
</dbReference>
<protein>
    <submittedName>
        <fullName evidence="2">PAS/PAC sensor signal transduction histidine kinase</fullName>
    </submittedName>
</protein>
<reference evidence="2" key="2">
    <citation type="journal article" date="2014" name="ISME J.">
        <title>Microbial stratification in low pH oxic and suboxic macroscopic growths along an acid mine drainage.</title>
        <authorList>
            <person name="Mendez-Garcia C."/>
            <person name="Mesa V."/>
            <person name="Sprenger R.R."/>
            <person name="Richter M."/>
            <person name="Diez M.S."/>
            <person name="Solano J."/>
            <person name="Bargiela R."/>
            <person name="Golyshina O.V."/>
            <person name="Manteca A."/>
            <person name="Ramos J.L."/>
            <person name="Gallego J.R."/>
            <person name="Llorente I."/>
            <person name="Martins Dos Santos V.A."/>
            <person name="Jensen O.N."/>
            <person name="Pelaez A.I."/>
            <person name="Sanchez J."/>
            <person name="Ferrer M."/>
        </authorList>
    </citation>
    <scope>NUCLEOTIDE SEQUENCE</scope>
</reference>
<organism evidence="2">
    <name type="scientific">mine drainage metagenome</name>
    <dbReference type="NCBI Taxonomy" id="410659"/>
    <lineage>
        <taxon>unclassified sequences</taxon>
        <taxon>metagenomes</taxon>
        <taxon>ecological metagenomes</taxon>
    </lineage>
</organism>
<evidence type="ECO:0000313" key="2">
    <source>
        <dbReference type="EMBL" id="EQD35940.1"/>
    </source>
</evidence>
<dbReference type="GO" id="GO:0006355">
    <property type="term" value="P:regulation of DNA-templated transcription"/>
    <property type="evidence" value="ECO:0007669"/>
    <property type="project" value="InterPro"/>
</dbReference>
<feature type="domain" description="PAS" evidence="1">
    <location>
        <begin position="1"/>
        <end position="57"/>
    </location>
</feature>
<reference evidence="2" key="1">
    <citation type="submission" date="2013-08" db="EMBL/GenBank/DDBJ databases">
        <authorList>
            <person name="Mendez C."/>
            <person name="Richter M."/>
            <person name="Ferrer M."/>
            <person name="Sanchez J."/>
        </authorList>
    </citation>
    <scope>NUCLEOTIDE SEQUENCE</scope>
</reference>
<sequence>MVLVLSASGAVRWGNHRAEEVFGVALADAVGTSVLDFVHHDDLELVHRSFESVQRKEVGNPIEVRVRVRGQWRLIELIGRPVGLVEDGAILFALRDLTQRRRFEVAHDDVARFRALVHNVDAIIVLATREGIVRSVSGSLTRRLGHDPEDLEGVSLGAIV</sequence>